<dbReference type="InterPro" id="IPR051681">
    <property type="entry name" value="Ser/Thr_Kinases-Pseudokinases"/>
</dbReference>
<evidence type="ECO:0000313" key="4">
    <source>
        <dbReference type="EMBL" id="PKC00772.1"/>
    </source>
</evidence>
<dbReference type="PRINTS" id="PR00109">
    <property type="entry name" value="TYRKINASE"/>
</dbReference>
<dbReference type="PANTHER" id="PTHR44329:SF298">
    <property type="entry name" value="MIXED LINEAGE KINASE DOMAIN-LIKE PROTEIN"/>
    <property type="match status" value="1"/>
</dbReference>
<comment type="caution">
    <text evidence="4">The sequence shown here is derived from an EMBL/GenBank/DDBJ whole genome shotgun (WGS) entry which is preliminary data.</text>
</comment>
<organism evidence="4 5">
    <name type="scientific">Rhizophagus irregularis</name>
    <dbReference type="NCBI Taxonomy" id="588596"/>
    <lineage>
        <taxon>Eukaryota</taxon>
        <taxon>Fungi</taxon>
        <taxon>Fungi incertae sedis</taxon>
        <taxon>Mucoromycota</taxon>
        <taxon>Glomeromycotina</taxon>
        <taxon>Glomeromycetes</taxon>
        <taxon>Glomerales</taxon>
        <taxon>Glomeraceae</taxon>
        <taxon>Rhizophagus</taxon>
    </lineage>
</organism>
<gene>
    <name evidence="4" type="ORF">RhiirA5_427718</name>
</gene>
<evidence type="ECO:0000256" key="2">
    <source>
        <dbReference type="ARBA" id="ARBA00022840"/>
    </source>
</evidence>
<proteinExistence type="predicted"/>
<dbReference type="Pfam" id="PF07714">
    <property type="entry name" value="PK_Tyr_Ser-Thr"/>
    <property type="match status" value="1"/>
</dbReference>
<keyword evidence="1" id="KW-0547">Nucleotide-binding</keyword>
<evidence type="ECO:0000259" key="3">
    <source>
        <dbReference type="PROSITE" id="PS50011"/>
    </source>
</evidence>
<name>A0A2N0P1S1_9GLOM</name>
<dbReference type="VEuPathDB" id="FungiDB:FUN_022164"/>
<keyword evidence="4" id="KW-0808">Transferase</keyword>
<dbReference type="GO" id="GO:0004674">
    <property type="term" value="F:protein serine/threonine kinase activity"/>
    <property type="evidence" value="ECO:0007669"/>
    <property type="project" value="TreeGrafter"/>
</dbReference>
<dbReference type="GO" id="GO:0005524">
    <property type="term" value="F:ATP binding"/>
    <property type="evidence" value="ECO:0007669"/>
    <property type="project" value="UniProtKB-KW"/>
</dbReference>
<evidence type="ECO:0000256" key="1">
    <source>
        <dbReference type="ARBA" id="ARBA00022741"/>
    </source>
</evidence>
<accession>A0A2N0P1S1</accession>
<dbReference type="Gene3D" id="1.10.510.10">
    <property type="entry name" value="Transferase(Phosphotransferase) domain 1"/>
    <property type="match status" value="1"/>
</dbReference>
<dbReference type="VEuPathDB" id="FungiDB:RhiirA1_470484"/>
<dbReference type="PROSITE" id="PS50011">
    <property type="entry name" value="PROTEIN_KINASE_DOM"/>
    <property type="match status" value="1"/>
</dbReference>
<reference evidence="4 5" key="1">
    <citation type="submission" date="2016-04" db="EMBL/GenBank/DDBJ databases">
        <title>Genome analyses suggest a sexual origin of heterokaryosis in a supposedly ancient asexual fungus.</title>
        <authorList>
            <person name="Ropars J."/>
            <person name="Sedzielewska K."/>
            <person name="Noel J."/>
            <person name="Charron P."/>
            <person name="Farinelli L."/>
            <person name="Marton T."/>
            <person name="Kruger M."/>
            <person name="Pelin A."/>
            <person name="Brachmann A."/>
            <person name="Corradi N."/>
        </authorList>
    </citation>
    <scope>NUCLEOTIDE SEQUENCE [LARGE SCALE GENOMIC DNA]</scope>
    <source>
        <strain evidence="4 5">A5</strain>
    </source>
</reference>
<dbReference type="VEuPathDB" id="FungiDB:RhiirA1_472883"/>
<dbReference type="VEuPathDB" id="FungiDB:RhiirFUN_025873"/>
<dbReference type="Proteomes" id="UP000232722">
    <property type="component" value="Unassembled WGS sequence"/>
</dbReference>
<keyword evidence="4" id="KW-0418">Kinase</keyword>
<protein>
    <submittedName>
        <fullName evidence="4">Kinase-like protein</fullName>
    </submittedName>
</protein>
<dbReference type="SUPFAM" id="SSF56112">
    <property type="entry name" value="Protein kinase-like (PK-like)"/>
    <property type="match status" value="1"/>
</dbReference>
<feature type="domain" description="Protein kinase" evidence="3">
    <location>
        <begin position="333"/>
        <end position="605"/>
    </location>
</feature>
<sequence>MSKKAILTLEDGEIVKQYLKEYENSYECLASIRKLTQSTYARFTDRHIYYYWKNHLNPRLCHDPLTHDEINFIVEQAQKQQRSKVIDWKFIIRDLEKKFGKLHSINKVRDFWHSWNFDLTLYHDQECHDPLGDDEKKFIIRRVPKYQNSYMIWESVIRDLKNKFGKLRSADKIKMVWYSKQNRILDMDLCPDFLGDEKIFIIQKHRTSNGTIWKYVLRDLENKFSKFHSRNNTYCLQNREFKQHYTPEEKCCNNYDAIEPTKCEKYNADYYGVCPNCKKINTGYAWCKKCDPGKFLREGKSSGNTEINQLIYQAQIKTQSYYSNLEWISYDKFQDIKLVAEGGFAKIYSAIWLDGEPKLNREKKRSPPITIALKRIKDTKFTTEAFVNEINIHHHCVLYNANLTKFYGITKDPATNEFLMILEYAHEGNLRNYLENNFINLKWKDKLNILISIANNLFNIHKLKYIHRDLHSGNILQFYIGGFGTKITDLGLSQSITNSKSSCCSNVFGVLPYIAPEILEGKSYTLESDIYSFGIIMTEVSTGKSPYRNVPHDGNLALKICNGLRPRVAKGTPKCYIDLVNQCLDVNPGKRPSSKVLLKTIRNWRFPNDNYSRLEKSFDEPEILKEFIDADNIMFKKSFPEILKHSEAIYSGRSMCFYNLPVPRNSVEDPEVPDSHLVELHISGKSNFN</sequence>
<reference evidence="4 5" key="2">
    <citation type="submission" date="2017-09" db="EMBL/GenBank/DDBJ databases">
        <title>Extensive intraspecific genome diversity in a model arbuscular mycorrhizal fungus.</title>
        <authorList>
            <person name="Chen E.C."/>
            <person name="Morin E."/>
            <person name="Beaudet D."/>
            <person name="Noel J."/>
            <person name="Ndikumana S."/>
            <person name="Charron P."/>
            <person name="St-Onge C."/>
            <person name="Giorgi J."/>
            <person name="Grigoriev I.V."/>
            <person name="Roux C."/>
            <person name="Martin F.M."/>
            <person name="Corradi N."/>
        </authorList>
    </citation>
    <scope>NUCLEOTIDE SEQUENCE [LARGE SCALE GENOMIC DNA]</scope>
    <source>
        <strain evidence="4 5">A5</strain>
    </source>
</reference>
<dbReference type="EMBL" id="LLXJ01001786">
    <property type="protein sequence ID" value="PKC00772.1"/>
    <property type="molecule type" value="Genomic_DNA"/>
</dbReference>
<dbReference type="InterPro" id="IPR001245">
    <property type="entry name" value="Ser-Thr/Tyr_kinase_cat_dom"/>
</dbReference>
<dbReference type="InterPro" id="IPR000719">
    <property type="entry name" value="Prot_kinase_dom"/>
</dbReference>
<dbReference type="InterPro" id="IPR011009">
    <property type="entry name" value="Kinase-like_dom_sf"/>
</dbReference>
<dbReference type="AlphaFoldDB" id="A0A2N0P1S1"/>
<dbReference type="PANTHER" id="PTHR44329">
    <property type="entry name" value="SERINE/THREONINE-PROTEIN KINASE TNNI3K-RELATED"/>
    <property type="match status" value="1"/>
</dbReference>
<keyword evidence="2" id="KW-0067">ATP-binding</keyword>
<evidence type="ECO:0000313" key="5">
    <source>
        <dbReference type="Proteomes" id="UP000232722"/>
    </source>
</evidence>